<dbReference type="AlphaFoldDB" id="A0A1H3EWN0"/>
<dbReference type="Proteomes" id="UP000199595">
    <property type="component" value="Unassembled WGS sequence"/>
</dbReference>
<accession>A0A1H3EWN0</accession>
<gene>
    <name evidence="1" type="ORF">SAMN05444411_11031</name>
</gene>
<keyword evidence="2" id="KW-1185">Reference proteome</keyword>
<dbReference type="OrthoDB" id="1449138at2"/>
<organism evidence="1 2">
    <name type="scientific">Lutibacter oricola</name>
    <dbReference type="NCBI Taxonomy" id="762486"/>
    <lineage>
        <taxon>Bacteria</taxon>
        <taxon>Pseudomonadati</taxon>
        <taxon>Bacteroidota</taxon>
        <taxon>Flavobacteriia</taxon>
        <taxon>Flavobacteriales</taxon>
        <taxon>Flavobacteriaceae</taxon>
        <taxon>Lutibacter</taxon>
    </lineage>
</organism>
<proteinExistence type="predicted"/>
<dbReference type="RefSeq" id="WP_139170975.1">
    <property type="nucleotide sequence ID" value="NZ_FNNJ01000010.1"/>
</dbReference>
<protein>
    <submittedName>
        <fullName evidence="1">Uncharacterized protein</fullName>
    </submittedName>
</protein>
<evidence type="ECO:0000313" key="2">
    <source>
        <dbReference type="Proteomes" id="UP000199595"/>
    </source>
</evidence>
<dbReference type="STRING" id="762486.SAMN05444411_11031"/>
<dbReference type="EMBL" id="FNNJ01000010">
    <property type="protein sequence ID" value="SDX82488.1"/>
    <property type="molecule type" value="Genomic_DNA"/>
</dbReference>
<reference evidence="1 2" key="1">
    <citation type="submission" date="2016-10" db="EMBL/GenBank/DDBJ databases">
        <authorList>
            <person name="de Groot N.N."/>
        </authorList>
    </citation>
    <scope>NUCLEOTIDE SEQUENCE [LARGE SCALE GENOMIC DNA]</scope>
    <source>
        <strain evidence="1 2">DSM 24956</strain>
    </source>
</reference>
<evidence type="ECO:0000313" key="1">
    <source>
        <dbReference type="EMBL" id="SDX82488.1"/>
    </source>
</evidence>
<name>A0A1H3EWN0_9FLAO</name>
<sequence>MAAILLPFAVQFVHSFEHHCHEVCTTNDLHIDEHKEDCSVFHFKINQNSIDFPSEVIKTTYSLFDSKIITSETKLVSTQLTHKSSRAPPILLF</sequence>